<accession>A0A0F9UUL2</accession>
<reference evidence="1" key="1">
    <citation type="journal article" date="2015" name="Nature">
        <title>Complex archaea that bridge the gap between prokaryotes and eukaryotes.</title>
        <authorList>
            <person name="Spang A."/>
            <person name="Saw J.H."/>
            <person name="Jorgensen S.L."/>
            <person name="Zaremba-Niedzwiedzka K."/>
            <person name="Martijn J."/>
            <person name="Lind A.E."/>
            <person name="van Eijk R."/>
            <person name="Schleper C."/>
            <person name="Guy L."/>
            <person name="Ettema T.J."/>
        </authorList>
    </citation>
    <scope>NUCLEOTIDE SEQUENCE</scope>
</reference>
<feature type="non-terminal residue" evidence="1">
    <location>
        <position position="109"/>
    </location>
</feature>
<dbReference type="EMBL" id="LAZR01000809">
    <property type="protein sequence ID" value="KKN57303.1"/>
    <property type="molecule type" value="Genomic_DNA"/>
</dbReference>
<protein>
    <recommendedName>
        <fullName evidence="2">Glycosyltransferase subfamily 4-like N-terminal domain-containing protein</fullName>
    </recommendedName>
</protein>
<gene>
    <name evidence="1" type="ORF">LCGC14_0563310</name>
</gene>
<sequence length="109" mass="12898">MKSVCFSCPTVLLRRPVAEIINRLEHMKIGLIIPRDIVTGLLKIHHEKVKQANVYTYNIINGIHSIFLEWPIPINPFFFVKIYKFIKNYDIIHLWVPFYIGNTYITILK</sequence>
<organism evidence="1">
    <name type="scientific">marine sediment metagenome</name>
    <dbReference type="NCBI Taxonomy" id="412755"/>
    <lineage>
        <taxon>unclassified sequences</taxon>
        <taxon>metagenomes</taxon>
        <taxon>ecological metagenomes</taxon>
    </lineage>
</organism>
<name>A0A0F9UUL2_9ZZZZ</name>
<dbReference type="AlphaFoldDB" id="A0A0F9UUL2"/>
<evidence type="ECO:0008006" key="2">
    <source>
        <dbReference type="Google" id="ProtNLM"/>
    </source>
</evidence>
<comment type="caution">
    <text evidence="1">The sequence shown here is derived from an EMBL/GenBank/DDBJ whole genome shotgun (WGS) entry which is preliminary data.</text>
</comment>
<proteinExistence type="predicted"/>
<evidence type="ECO:0000313" key="1">
    <source>
        <dbReference type="EMBL" id="KKN57303.1"/>
    </source>
</evidence>